<accession>A0A1N7Q6C5</accession>
<dbReference type="InterPro" id="IPR029055">
    <property type="entry name" value="Ntn_hydrolases_N"/>
</dbReference>
<gene>
    <name evidence="1" type="ORF">SAMN05421774_107132</name>
</gene>
<dbReference type="OrthoDB" id="9781342at2"/>
<dbReference type="Gene3D" id="3.60.20.40">
    <property type="match status" value="1"/>
</dbReference>
<dbReference type="Gene3D" id="1.10.246.130">
    <property type="match status" value="1"/>
</dbReference>
<dbReference type="InterPro" id="IPR052896">
    <property type="entry name" value="GGT-like_enzyme"/>
</dbReference>
<dbReference type="PRINTS" id="PR01210">
    <property type="entry name" value="GGTRANSPTASE"/>
</dbReference>
<dbReference type="GO" id="GO:0016740">
    <property type="term" value="F:transferase activity"/>
    <property type="evidence" value="ECO:0007669"/>
    <property type="project" value="UniProtKB-KW"/>
</dbReference>
<dbReference type="InterPro" id="IPR043138">
    <property type="entry name" value="GGT_lsub"/>
</dbReference>
<dbReference type="Proteomes" id="UP000186141">
    <property type="component" value="Unassembled WGS sequence"/>
</dbReference>
<evidence type="ECO:0000313" key="2">
    <source>
        <dbReference type="Proteomes" id="UP000186141"/>
    </source>
</evidence>
<name>A0A1N7Q6C5_9RHOB</name>
<organism evidence="1 2">
    <name type="scientific">Gemmobacter megaterium</name>
    <dbReference type="NCBI Taxonomy" id="1086013"/>
    <lineage>
        <taxon>Bacteria</taxon>
        <taxon>Pseudomonadati</taxon>
        <taxon>Pseudomonadota</taxon>
        <taxon>Alphaproteobacteria</taxon>
        <taxon>Rhodobacterales</taxon>
        <taxon>Paracoccaceae</taxon>
        <taxon>Gemmobacter</taxon>
    </lineage>
</organism>
<dbReference type="EMBL" id="FTOT01000007">
    <property type="protein sequence ID" value="SIT18269.1"/>
    <property type="molecule type" value="Genomic_DNA"/>
</dbReference>
<evidence type="ECO:0000313" key="1">
    <source>
        <dbReference type="EMBL" id="SIT18269.1"/>
    </source>
</evidence>
<dbReference type="PANTHER" id="PTHR43881">
    <property type="entry name" value="GAMMA-GLUTAMYLTRANSPEPTIDASE (AFU_ORTHOLOGUE AFUA_4G13580)"/>
    <property type="match status" value="1"/>
</dbReference>
<dbReference type="PANTHER" id="PTHR43881:SF1">
    <property type="entry name" value="GAMMA-GLUTAMYLTRANSPEPTIDASE (AFU_ORTHOLOGUE AFUA_4G13580)"/>
    <property type="match status" value="1"/>
</dbReference>
<reference evidence="1 2" key="1">
    <citation type="submission" date="2017-01" db="EMBL/GenBank/DDBJ databases">
        <authorList>
            <person name="Mah S.A."/>
            <person name="Swanson W.J."/>
            <person name="Moy G.W."/>
            <person name="Vacquier V.D."/>
        </authorList>
    </citation>
    <scope>NUCLEOTIDE SEQUENCE [LARGE SCALE GENOMIC DNA]</scope>
    <source>
        <strain evidence="1 2">DSM 26375</strain>
    </source>
</reference>
<dbReference type="RefSeq" id="WP_076533227.1">
    <property type="nucleotide sequence ID" value="NZ_BMEH01000007.1"/>
</dbReference>
<dbReference type="Pfam" id="PF01019">
    <property type="entry name" value="G_glu_transpept"/>
    <property type="match status" value="1"/>
</dbReference>
<keyword evidence="2" id="KW-1185">Reference proteome</keyword>
<dbReference type="STRING" id="1086013.SAMN05421774_107132"/>
<protein>
    <submittedName>
        <fullName evidence="1">Gamma-glutamyltransferase 2. Threonine peptidase. MEROPS family T03</fullName>
    </submittedName>
</protein>
<sequence>MTNFTTRPEITGTFGVVTSTHWIPTAVGMAILEKGGNAFDAAVATAMALIVVEPHLNGLGGDMPAVIYCAKTGKVQVICAQGPTPAGATIAHYRAEGIDIIPGDGLLATVIPGAFDGWMLMLRDYGTMTVREVLDPAIGYARDGHPLLPRVANQIADIADFMQAEWPTSYETWVPNGELPKAGALFRNPDLARTWTRLVEASEQVSGREAQIDAARDAFYRGFVAEEMAEWLKTAEVMDASGAKHKAVLSAADMAGYAAHVEEPLTYDYGDWTLCKQGPWGQGPVFAQTLALLKHTNIAQMDPVGEEFVHTVIEAMKLAFADREVYYGDPDFATVPMDHLLSEDYNRDRARLIGPHASLDLRPGTVPGYEDQVARTMTLLAGQTGGAVYEPTMAHLANAADKPTEKRGDTCHLDVIDRWGNMVAATPSGGWLQSSPIIPGLGFCLNSRAQMFWLQEGLPTSLAPGKRPRTTLTPSIALLNGTPTLAFGTPGGDQQDQWQISFFLRYVHHALNLQQAVDMPLFHSSHFPASFHPRTMDPGVMMIEDRIGTEVVEGLRARGHKVVVTGPWDIGRLTAARRDADGLLRAAATPRLMQAYAAGR</sequence>
<dbReference type="SUPFAM" id="SSF56235">
    <property type="entry name" value="N-terminal nucleophile aminohydrolases (Ntn hydrolases)"/>
    <property type="match status" value="1"/>
</dbReference>
<keyword evidence="1" id="KW-0808">Transferase</keyword>
<proteinExistence type="predicted"/>
<dbReference type="AlphaFoldDB" id="A0A1N7Q6C5"/>
<dbReference type="InterPro" id="IPR043137">
    <property type="entry name" value="GGT_ssub_C"/>
</dbReference>